<proteinExistence type="predicted"/>
<evidence type="ECO:0000313" key="1">
    <source>
        <dbReference type="EMBL" id="MBX51423.1"/>
    </source>
</evidence>
<protein>
    <submittedName>
        <fullName evidence="1">Uncharacterized protein</fullName>
    </submittedName>
</protein>
<sequence>MLWQPHFFLFGDPRNPSSFTSQWNREKKNRKRVMSSH</sequence>
<accession>A0A2P2P9X1</accession>
<dbReference type="AlphaFoldDB" id="A0A2P2P9X1"/>
<organism evidence="1">
    <name type="scientific">Rhizophora mucronata</name>
    <name type="common">Asiatic mangrove</name>
    <dbReference type="NCBI Taxonomy" id="61149"/>
    <lineage>
        <taxon>Eukaryota</taxon>
        <taxon>Viridiplantae</taxon>
        <taxon>Streptophyta</taxon>
        <taxon>Embryophyta</taxon>
        <taxon>Tracheophyta</taxon>
        <taxon>Spermatophyta</taxon>
        <taxon>Magnoliopsida</taxon>
        <taxon>eudicotyledons</taxon>
        <taxon>Gunneridae</taxon>
        <taxon>Pentapetalae</taxon>
        <taxon>rosids</taxon>
        <taxon>fabids</taxon>
        <taxon>Malpighiales</taxon>
        <taxon>Rhizophoraceae</taxon>
        <taxon>Rhizophora</taxon>
    </lineage>
</organism>
<name>A0A2P2P9X1_RHIMU</name>
<dbReference type="EMBL" id="GGEC01070939">
    <property type="protein sequence ID" value="MBX51423.1"/>
    <property type="molecule type" value="Transcribed_RNA"/>
</dbReference>
<reference evidence="1" key="1">
    <citation type="submission" date="2018-02" db="EMBL/GenBank/DDBJ databases">
        <title>Rhizophora mucronata_Transcriptome.</title>
        <authorList>
            <person name="Meera S.P."/>
            <person name="Sreeshan A."/>
            <person name="Augustine A."/>
        </authorList>
    </citation>
    <scope>NUCLEOTIDE SEQUENCE</scope>
    <source>
        <tissue evidence="1">Leaf</tissue>
    </source>
</reference>